<dbReference type="RefSeq" id="WP_339549180.1">
    <property type="nucleotide sequence ID" value="NZ_JBBHLD010000006.1"/>
</dbReference>
<feature type="transmembrane region" description="Helical" evidence="6">
    <location>
        <begin position="125"/>
        <end position="146"/>
    </location>
</feature>
<comment type="caution">
    <text evidence="8">The sequence shown here is derived from an EMBL/GenBank/DDBJ whole genome shotgun (WGS) entry which is preliminary data.</text>
</comment>
<dbReference type="PANTHER" id="PTHR32322:SF2">
    <property type="entry name" value="EAMA DOMAIN-CONTAINING PROTEIN"/>
    <property type="match status" value="1"/>
</dbReference>
<dbReference type="PANTHER" id="PTHR32322">
    <property type="entry name" value="INNER MEMBRANE TRANSPORTER"/>
    <property type="match status" value="1"/>
</dbReference>
<proteinExistence type="inferred from homology"/>
<dbReference type="EMBL" id="JBBHLD010000006">
    <property type="protein sequence ID" value="MEJ5904839.1"/>
    <property type="molecule type" value="Genomic_DNA"/>
</dbReference>
<feature type="domain" description="EamA" evidence="7">
    <location>
        <begin position="9"/>
        <end position="139"/>
    </location>
</feature>
<evidence type="ECO:0000313" key="8">
    <source>
        <dbReference type="EMBL" id="MEJ5904839.1"/>
    </source>
</evidence>
<feature type="transmembrane region" description="Helical" evidence="6">
    <location>
        <begin position="94"/>
        <end position="113"/>
    </location>
</feature>
<feature type="transmembrane region" description="Helical" evidence="6">
    <location>
        <begin position="250"/>
        <end position="268"/>
    </location>
</feature>
<evidence type="ECO:0000259" key="7">
    <source>
        <dbReference type="Pfam" id="PF00892"/>
    </source>
</evidence>
<reference evidence="8 9" key="1">
    <citation type="submission" date="2024-02" db="EMBL/GenBank/DDBJ databases">
        <title>Identification of pathogenicity and growth-promoting functions of Pseudomonas putida variants.</title>
        <authorList>
            <person name="Sun J."/>
        </authorList>
    </citation>
    <scope>NUCLEOTIDE SEQUENCE [LARGE SCALE GENOMIC DNA]</scope>
    <source>
        <strain evidence="8 9">A04</strain>
    </source>
</reference>
<comment type="subcellular location">
    <subcellularLocation>
        <location evidence="1">Membrane</location>
        <topology evidence="1">Multi-pass membrane protein</topology>
    </subcellularLocation>
</comment>
<feature type="transmembrane region" description="Helical" evidence="6">
    <location>
        <begin position="152"/>
        <end position="171"/>
    </location>
</feature>
<feature type="domain" description="EamA" evidence="7">
    <location>
        <begin position="157"/>
        <end position="292"/>
    </location>
</feature>
<dbReference type="InterPro" id="IPR000620">
    <property type="entry name" value="EamA_dom"/>
</dbReference>
<accession>A0ABU8R534</accession>
<feature type="transmembrane region" description="Helical" evidence="6">
    <location>
        <begin position="7"/>
        <end position="26"/>
    </location>
</feature>
<name>A0ABU8R534_9PSED</name>
<evidence type="ECO:0000256" key="3">
    <source>
        <dbReference type="ARBA" id="ARBA00022692"/>
    </source>
</evidence>
<comment type="similarity">
    <text evidence="2">Belongs to the EamA transporter family.</text>
</comment>
<dbReference type="InterPro" id="IPR037185">
    <property type="entry name" value="EmrE-like"/>
</dbReference>
<evidence type="ECO:0000256" key="5">
    <source>
        <dbReference type="ARBA" id="ARBA00023136"/>
    </source>
</evidence>
<feature type="transmembrane region" description="Helical" evidence="6">
    <location>
        <begin position="223"/>
        <end position="243"/>
    </location>
</feature>
<feature type="transmembrane region" description="Helical" evidence="6">
    <location>
        <begin position="68"/>
        <end position="88"/>
    </location>
</feature>
<keyword evidence="5 6" id="KW-0472">Membrane</keyword>
<evidence type="ECO:0000256" key="6">
    <source>
        <dbReference type="SAM" id="Phobius"/>
    </source>
</evidence>
<evidence type="ECO:0000256" key="1">
    <source>
        <dbReference type="ARBA" id="ARBA00004141"/>
    </source>
</evidence>
<dbReference type="Proteomes" id="UP001377692">
    <property type="component" value="Unassembled WGS sequence"/>
</dbReference>
<dbReference type="SUPFAM" id="SSF103481">
    <property type="entry name" value="Multidrug resistance efflux transporter EmrE"/>
    <property type="match status" value="2"/>
</dbReference>
<feature type="transmembrane region" description="Helical" evidence="6">
    <location>
        <begin position="191"/>
        <end position="211"/>
    </location>
</feature>
<gene>
    <name evidence="8" type="ORF">V7V80_09150</name>
</gene>
<keyword evidence="4 6" id="KW-1133">Transmembrane helix</keyword>
<evidence type="ECO:0000256" key="4">
    <source>
        <dbReference type="ARBA" id="ARBA00022989"/>
    </source>
</evidence>
<keyword evidence="9" id="KW-1185">Reference proteome</keyword>
<evidence type="ECO:0000313" key="9">
    <source>
        <dbReference type="Proteomes" id="UP001377692"/>
    </source>
</evidence>
<sequence length="311" mass="33807">MPSSAPYLILLQVIFVLSWSSGFIGARLGTEDAGAINLLFWRFLLVSICLLPFVVHRLRTLTWAQIRYNAVIGFLAQFAYLVSVYIAIRGGLPAGIAAIICALQPLITASMSNNNQHERSGRQEWLGLGVGFAGVSMIIFAEYSLSANQLSLWLYALPLIAAITLSIATLYQRRQSIMATDHSKDGLLMPLFLQSTATLLLLTAAGLPLGLIDVPASTQVWAAVAWLTLFSTFIAYLSLWILLTKLSATRVSALVYLEPPVTLLWAALMFGDVIHWTTYVGIAVVAAGIAITRQPRRLATPANALSDTGDR</sequence>
<dbReference type="Pfam" id="PF00892">
    <property type="entry name" value="EamA"/>
    <property type="match status" value="2"/>
</dbReference>
<organism evidence="8 9">
    <name type="scientific">Pseudomonas kermanshahensis</name>
    <dbReference type="NCBI Taxonomy" id="2745482"/>
    <lineage>
        <taxon>Bacteria</taxon>
        <taxon>Pseudomonadati</taxon>
        <taxon>Pseudomonadota</taxon>
        <taxon>Gammaproteobacteria</taxon>
        <taxon>Pseudomonadales</taxon>
        <taxon>Pseudomonadaceae</taxon>
        <taxon>Pseudomonas</taxon>
    </lineage>
</organism>
<keyword evidence="3 6" id="KW-0812">Transmembrane</keyword>
<feature type="transmembrane region" description="Helical" evidence="6">
    <location>
        <begin position="274"/>
        <end position="292"/>
    </location>
</feature>
<dbReference type="InterPro" id="IPR050638">
    <property type="entry name" value="AA-Vitamin_Transporters"/>
</dbReference>
<evidence type="ECO:0000256" key="2">
    <source>
        <dbReference type="ARBA" id="ARBA00007362"/>
    </source>
</evidence>
<protein>
    <submittedName>
        <fullName evidence="8">DMT family transporter</fullName>
    </submittedName>
</protein>
<feature type="transmembrane region" description="Helical" evidence="6">
    <location>
        <begin position="38"/>
        <end position="56"/>
    </location>
</feature>